<dbReference type="KEGG" id="psl:Psta_3525"/>
<dbReference type="GO" id="GO:0042279">
    <property type="term" value="F:nitrite reductase (cytochrome, ammonia-forming) activity"/>
    <property type="evidence" value="ECO:0007669"/>
    <property type="project" value="InterPro"/>
</dbReference>
<dbReference type="Pfam" id="PF02335">
    <property type="entry name" value="Cytochrom_C552"/>
    <property type="match status" value="1"/>
</dbReference>
<proteinExistence type="predicted"/>
<dbReference type="SUPFAM" id="SSF48371">
    <property type="entry name" value="ARM repeat"/>
    <property type="match status" value="1"/>
</dbReference>
<accession>D2QYM7</accession>
<organism evidence="6 7">
    <name type="scientific">Pirellula staleyi (strain ATCC 27377 / DSM 6068 / ICPB 4128)</name>
    <name type="common">Pirella staleyi</name>
    <dbReference type="NCBI Taxonomy" id="530564"/>
    <lineage>
        <taxon>Bacteria</taxon>
        <taxon>Pseudomonadati</taxon>
        <taxon>Planctomycetota</taxon>
        <taxon>Planctomycetia</taxon>
        <taxon>Pirellulales</taxon>
        <taxon>Pirellulaceae</taxon>
        <taxon>Pirellula</taxon>
    </lineage>
</organism>
<feature type="domain" description="Cytochrome c-552/4" evidence="5">
    <location>
        <begin position="247"/>
        <end position="287"/>
    </location>
</feature>
<dbReference type="Gene3D" id="1.25.40.10">
    <property type="entry name" value="Tetratricopeptide repeat domain"/>
    <property type="match status" value="2"/>
</dbReference>
<dbReference type="Gene3D" id="1.10.1130.10">
    <property type="entry name" value="Flavocytochrome C3, Chain A"/>
    <property type="match status" value="2"/>
</dbReference>
<feature type="region of interest" description="Disordered" evidence="3">
    <location>
        <begin position="23"/>
        <end position="59"/>
    </location>
</feature>
<feature type="region of interest" description="Disordered" evidence="3">
    <location>
        <begin position="860"/>
        <end position="880"/>
    </location>
</feature>
<keyword evidence="2" id="KW-0802">TPR repeat</keyword>
<dbReference type="eggNOG" id="COG3303">
    <property type="taxonomic scope" value="Bacteria"/>
</dbReference>
<sequence length="880" mass="97487">MKLHAAVDILPLRREMFEKPLRLPRSRASQAHCGLMSQRSSKKSSKSADSAGDSTPKPGWSFPHFTQRAWILLSVLGAILAGLSAIFADYWMAVPETTKATFVGTQSCISCHQGEHKDWLGSHHDLAMDRATPDKVIGDFSGAKLEHYGITSTMFMRDGKYFINTEGPEGELADFEIKYVLGIDPLQQYMVEFDRSPELKENEVGRLQVLRVSWDTKKKKWFHLDPPDVASKLPPGDQLHWTGSAQRWNSMCADCHSTNLQKNFDVATASYHTSWSDINVGCEACHGPGSVHVELANSHSLFWDRKRGYGLAELKSTSNIPQVEACAPCHSRRRTLAGGHTADCNFHDFFANEVLAETMYHADGQIEDEVYEYGSFVQSKMFHKGIRCTDCHQPHSGKLKFEGNKLCTSCHQHPSGKYDTFAHHHHPEGSSGASCVNCHMPETTYMAVDPRRDHSLRVPRPDLSLQLGTPNACVSCHVSDAKVAQSKLATRSESYAHLLAKSRGGEKEVAAEITRLNTWADKQISKWYGPDRKQPAHYATALDAARTLAPDAPQKLMELAEQREVPAIVRATLAMELGNFISQGKDVEKIIRKMLADEKSEVRAAAVVALQQATTDVQLAALTPLLSDPSRLVRTEAARVLSSVSLQNFNAAERESFAKALAEYRDALMTGSDSGGAHIMMGVLEESLGDPEAAIAAYETAIRLEPGSRGARANLASLLERQAQDAAEELQTLVSQNAKPNESTAALETSVRAKMSRAKELRSTEHDLLERDAQLVPAEAIVQSRLGLSQHLQGWHKEAEHSLLMSHLLEPRAFDYGYYLAVFYRDSGRFREALAVTEKVLQAWPDNQAILQLRRELEASTRMQAPRPPAVKTVTPVSPK</sequence>
<dbReference type="Pfam" id="PF13181">
    <property type="entry name" value="TPR_8"/>
    <property type="match status" value="1"/>
</dbReference>
<evidence type="ECO:0000256" key="2">
    <source>
        <dbReference type="PROSITE-ProRule" id="PRU00339"/>
    </source>
</evidence>
<dbReference type="AlphaFoldDB" id="D2QYM7"/>
<dbReference type="InterPro" id="IPR003321">
    <property type="entry name" value="Cyt_c552"/>
</dbReference>
<keyword evidence="4" id="KW-1133">Transmembrane helix</keyword>
<dbReference type="SUPFAM" id="SSF48695">
    <property type="entry name" value="Multiheme cytochromes"/>
    <property type="match status" value="1"/>
</dbReference>
<dbReference type="HOGENOM" id="CLU_013154_0_0_0"/>
<feature type="repeat" description="TPR" evidence="2">
    <location>
        <begin position="675"/>
        <end position="708"/>
    </location>
</feature>
<reference evidence="6 7" key="1">
    <citation type="journal article" date="2009" name="Stand. Genomic Sci.">
        <title>Complete genome sequence of Pirellula staleyi type strain (ATCC 27377).</title>
        <authorList>
            <person name="Clum A."/>
            <person name="Tindall B.J."/>
            <person name="Sikorski J."/>
            <person name="Ivanova N."/>
            <person name="Mavrommatis K."/>
            <person name="Lucas S."/>
            <person name="Glavina del Rio T."/>
            <person name="Nolan M."/>
            <person name="Chen F."/>
            <person name="Tice H."/>
            <person name="Pitluck S."/>
            <person name="Cheng J.F."/>
            <person name="Chertkov O."/>
            <person name="Brettin T."/>
            <person name="Han C."/>
            <person name="Detter J.C."/>
            <person name="Kuske C."/>
            <person name="Bruce D."/>
            <person name="Goodwin L."/>
            <person name="Ovchinikova G."/>
            <person name="Pati A."/>
            <person name="Mikhailova N."/>
            <person name="Chen A."/>
            <person name="Palaniappan K."/>
            <person name="Land M."/>
            <person name="Hauser L."/>
            <person name="Chang Y.J."/>
            <person name="Jeffries C.D."/>
            <person name="Chain P."/>
            <person name="Rohde M."/>
            <person name="Goker M."/>
            <person name="Bristow J."/>
            <person name="Eisen J.A."/>
            <person name="Markowitz V."/>
            <person name="Hugenholtz P."/>
            <person name="Kyrpides N.C."/>
            <person name="Klenk H.P."/>
            <person name="Lapidus A."/>
        </authorList>
    </citation>
    <scope>NUCLEOTIDE SEQUENCE [LARGE SCALE GENOMIC DNA]</scope>
    <source>
        <strain evidence="7">ATCC 27377 / DSM 6068 / ICPB 4128</strain>
    </source>
</reference>
<keyword evidence="1" id="KW-0732">Signal</keyword>
<dbReference type="InterPro" id="IPR019734">
    <property type="entry name" value="TPR_rpt"/>
</dbReference>
<dbReference type="PANTHER" id="PTHR35038:SF8">
    <property type="entry name" value="C-TYPE POLYHEME CYTOCHROME OMCC"/>
    <property type="match status" value="1"/>
</dbReference>
<gene>
    <name evidence="6" type="ordered locus">Psta_3525</name>
</gene>
<dbReference type="eggNOG" id="COG0457">
    <property type="taxonomic scope" value="Bacteria"/>
</dbReference>
<evidence type="ECO:0000313" key="6">
    <source>
        <dbReference type="EMBL" id="ADB18186.1"/>
    </source>
</evidence>
<name>D2QYM7_PIRSD</name>
<feature type="transmembrane region" description="Helical" evidence="4">
    <location>
        <begin position="70"/>
        <end position="92"/>
    </location>
</feature>
<dbReference type="Pfam" id="PF13435">
    <property type="entry name" value="Cytochrome_C554"/>
    <property type="match status" value="1"/>
</dbReference>
<evidence type="ECO:0000313" key="7">
    <source>
        <dbReference type="Proteomes" id="UP000001887"/>
    </source>
</evidence>
<evidence type="ECO:0000256" key="4">
    <source>
        <dbReference type="SAM" id="Phobius"/>
    </source>
</evidence>
<dbReference type="InterPro" id="IPR011989">
    <property type="entry name" value="ARM-like"/>
</dbReference>
<dbReference type="GO" id="GO:0042597">
    <property type="term" value="C:periplasmic space"/>
    <property type="evidence" value="ECO:0007669"/>
    <property type="project" value="InterPro"/>
</dbReference>
<dbReference type="Pfam" id="PF13646">
    <property type="entry name" value="HEAT_2"/>
    <property type="match status" value="1"/>
</dbReference>
<dbReference type="PANTHER" id="PTHR35038">
    <property type="entry name" value="DISSIMILATORY SULFITE REDUCTASE SIRA"/>
    <property type="match status" value="1"/>
</dbReference>
<evidence type="ECO:0000256" key="3">
    <source>
        <dbReference type="SAM" id="MobiDB-lite"/>
    </source>
</evidence>
<dbReference type="SUPFAM" id="SSF48452">
    <property type="entry name" value="TPR-like"/>
    <property type="match status" value="1"/>
</dbReference>
<dbReference type="Proteomes" id="UP000001887">
    <property type="component" value="Chromosome"/>
</dbReference>
<evidence type="ECO:0000259" key="5">
    <source>
        <dbReference type="Pfam" id="PF13435"/>
    </source>
</evidence>
<dbReference type="InterPro" id="IPR011990">
    <property type="entry name" value="TPR-like_helical_dom_sf"/>
</dbReference>
<protein>
    <submittedName>
        <fullName evidence="6">Tetratricopeptide TPR_2 repeat protein</fullName>
    </submittedName>
</protein>
<dbReference type="Gene3D" id="1.25.10.10">
    <property type="entry name" value="Leucine-rich Repeat Variant"/>
    <property type="match status" value="1"/>
</dbReference>
<dbReference type="PROSITE" id="PS50005">
    <property type="entry name" value="TPR"/>
    <property type="match status" value="1"/>
</dbReference>
<dbReference type="eggNOG" id="COG1413">
    <property type="taxonomic scope" value="Bacteria"/>
</dbReference>
<dbReference type="InterPro" id="IPR016024">
    <property type="entry name" value="ARM-type_fold"/>
</dbReference>
<dbReference type="InterPro" id="IPR036280">
    <property type="entry name" value="Multihaem_cyt_sf"/>
</dbReference>
<dbReference type="STRING" id="530564.Psta_3525"/>
<dbReference type="InterPro" id="IPR023155">
    <property type="entry name" value="Cyt_c-552/4"/>
</dbReference>
<dbReference type="EMBL" id="CP001848">
    <property type="protein sequence ID" value="ADB18186.1"/>
    <property type="molecule type" value="Genomic_DNA"/>
</dbReference>
<dbReference type="SMART" id="SM00028">
    <property type="entry name" value="TPR"/>
    <property type="match status" value="3"/>
</dbReference>
<evidence type="ECO:0000256" key="1">
    <source>
        <dbReference type="ARBA" id="ARBA00022729"/>
    </source>
</evidence>
<keyword evidence="4" id="KW-0472">Membrane</keyword>
<keyword evidence="7" id="KW-1185">Reference proteome</keyword>
<dbReference type="InterPro" id="IPR051829">
    <property type="entry name" value="Multiheme_Cytochr_ET"/>
</dbReference>
<keyword evidence="4" id="KW-0812">Transmembrane</keyword>